<feature type="region of interest" description="Disordered" evidence="1">
    <location>
        <begin position="1"/>
        <end position="78"/>
    </location>
</feature>
<feature type="compositionally biased region" description="Polar residues" evidence="1">
    <location>
        <begin position="37"/>
        <end position="49"/>
    </location>
</feature>
<reference evidence="2 3" key="1">
    <citation type="journal article" date="2012" name="PLoS Pathog.">
        <title>Diverse lifestyles and strategies of plant pathogenesis encoded in the genomes of eighteen Dothideomycetes fungi.</title>
        <authorList>
            <person name="Ohm R.A."/>
            <person name="Feau N."/>
            <person name="Henrissat B."/>
            <person name="Schoch C.L."/>
            <person name="Horwitz B.A."/>
            <person name="Barry K.W."/>
            <person name="Condon B.J."/>
            <person name="Copeland A.C."/>
            <person name="Dhillon B."/>
            <person name="Glaser F."/>
            <person name="Hesse C.N."/>
            <person name="Kosti I."/>
            <person name="LaButti K."/>
            <person name="Lindquist E.A."/>
            <person name="Lucas S."/>
            <person name="Salamov A.A."/>
            <person name="Bradshaw R.E."/>
            <person name="Ciuffetti L."/>
            <person name="Hamelin R.C."/>
            <person name="Kema G.H.J."/>
            <person name="Lawrence C."/>
            <person name="Scott J.A."/>
            <person name="Spatafora J.W."/>
            <person name="Turgeon B.G."/>
            <person name="de Wit P.J.G.M."/>
            <person name="Zhong S."/>
            <person name="Goodwin S.B."/>
            <person name="Grigoriev I.V."/>
        </authorList>
    </citation>
    <scope>NUCLEOTIDE SEQUENCE [LARGE SCALE GENOMIC DNA]</scope>
    <source>
        <strain evidence="3">28A</strain>
    </source>
</reference>
<dbReference type="GeneID" id="19404492"/>
<protein>
    <submittedName>
        <fullName evidence="2">Uncharacterized protein</fullName>
    </submittedName>
</protein>
<dbReference type="HOGENOM" id="CLU_894765_0_0_1"/>
<dbReference type="Proteomes" id="UP000016935">
    <property type="component" value="Unassembled WGS sequence"/>
</dbReference>
<evidence type="ECO:0000313" key="2">
    <source>
        <dbReference type="EMBL" id="EOA86452.1"/>
    </source>
</evidence>
<dbReference type="PANTHER" id="PTHR38790">
    <property type="entry name" value="2EXR DOMAIN-CONTAINING PROTEIN-RELATED"/>
    <property type="match status" value="1"/>
</dbReference>
<dbReference type="PANTHER" id="PTHR38790:SF4">
    <property type="entry name" value="2EXR DOMAIN-CONTAINING PROTEIN"/>
    <property type="match status" value="1"/>
</dbReference>
<keyword evidence="3" id="KW-1185">Reference proteome</keyword>
<feature type="compositionally biased region" description="Polar residues" evidence="1">
    <location>
        <begin position="68"/>
        <end position="78"/>
    </location>
</feature>
<proteinExistence type="predicted"/>
<accession>R0KE62</accession>
<dbReference type="AlphaFoldDB" id="R0KE62"/>
<evidence type="ECO:0000256" key="1">
    <source>
        <dbReference type="SAM" id="MobiDB-lite"/>
    </source>
</evidence>
<dbReference type="EMBL" id="KB908593">
    <property type="protein sequence ID" value="EOA86452.1"/>
    <property type="molecule type" value="Genomic_DNA"/>
</dbReference>
<reference evidence="2 3" key="2">
    <citation type="journal article" date="2013" name="PLoS Genet.">
        <title>Comparative genome structure, secondary metabolite, and effector coding capacity across Cochliobolus pathogens.</title>
        <authorList>
            <person name="Condon B.J."/>
            <person name="Leng Y."/>
            <person name="Wu D."/>
            <person name="Bushley K.E."/>
            <person name="Ohm R.A."/>
            <person name="Otillar R."/>
            <person name="Martin J."/>
            <person name="Schackwitz W."/>
            <person name="Grimwood J."/>
            <person name="MohdZainudin N."/>
            <person name="Xue C."/>
            <person name="Wang R."/>
            <person name="Manning V.A."/>
            <person name="Dhillon B."/>
            <person name="Tu Z.J."/>
            <person name="Steffenson B.J."/>
            <person name="Salamov A."/>
            <person name="Sun H."/>
            <person name="Lowry S."/>
            <person name="LaButti K."/>
            <person name="Han J."/>
            <person name="Copeland A."/>
            <person name="Lindquist E."/>
            <person name="Barry K."/>
            <person name="Schmutz J."/>
            <person name="Baker S.E."/>
            <person name="Ciuffetti L.M."/>
            <person name="Grigoriev I.V."/>
            <person name="Zhong S."/>
            <person name="Turgeon B.G."/>
        </authorList>
    </citation>
    <scope>NUCLEOTIDE SEQUENCE [LARGE SCALE GENOMIC DNA]</scope>
    <source>
        <strain evidence="3">28A</strain>
    </source>
</reference>
<organism evidence="2 3">
    <name type="scientific">Exserohilum turcicum (strain 28A)</name>
    <name type="common">Northern leaf blight fungus</name>
    <name type="synonym">Setosphaeria turcica</name>
    <dbReference type="NCBI Taxonomy" id="671987"/>
    <lineage>
        <taxon>Eukaryota</taxon>
        <taxon>Fungi</taxon>
        <taxon>Dikarya</taxon>
        <taxon>Ascomycota</taxon>
        <taxon>Pezizomycotina</taxon>
        <taxon>Dothideomycetes</taxon>
        <taxon>Pleosporomycetidae</taxon>
        <taxon>Pleosporales</taxon>
        <taxon>Pleosporineae</taxon>
        <taxon>Pleosporaceae</taxon>
        <taxon>Exserohilum</taxon>
    </lineage>
</organism>
<sequence length="311" mass="36080">MVSSNKRKRPSSPEPNNSNNTQEREKKKKRHRKTARPPQSSGRSPTARVSKQHRHKCSKKPARAQRKNAGNTAESREAITQWNQRESYFLRLPGELRNRIYELSLTGHEIYLNNETSILHPHKWVGRAPNHQSYWDPQPITQLLALNLPLVCRQVHFEVSPDYVFSNNTFGLSFDDRTFMIGSMGRQRDTRAALETGTATKTILTTYLHDDNNNNTHVEPPTCHILHGNHLADSLLYARSVADHLLRFNPGLQYTDEIEIVKRFRFRRGCEYVERVVKVPRKREGKGGKRRMDAREWRDLRSRIKAAMGVV</sequence>
<gene>
    <name evidence="2" type="ORF">SETTUDRAFT_39581</name>
</gene>
<feature type="compositionally biased region" description="Basic residues" evidence="1">
    <location>
        <begin position="50"/>
        <end position="66"/>
    </location>
</feature>
<dbReference type="OrthoDB" id="3793866at2759"/>
<evidence type="ECO:0000313" key="3">
    <source>
        <dbReference type="Proteomes" id="UP000016935"/>
    </source>
</evidence>
<name>R0KE62_EXST2</name>
<feature type="compositionally biased region" description="Basic residues" evidence="1">
    <location>
        <begin position="1"/>
        <end position="10"/>
    </location>
</feature>
<dbReference type="RefSeq" id="XP_008025915.1">
    <property type="nucleotide sequence ID" value="XM_008027724.1"/>
</dbReference>
<feature type="compositionally biased region" description="Basic residues" evidence="1">
    <location>
        <begin position="26"/>
        <end position="35"/>
    </location>
</feature>